<dbReference type="GO" id="GO:0015031">
    <property type="term" value="P:protein transport"/>
    <property type="evidence" value="ECO:0007669"/>
    <property type="project" value="UniProtKB-KW"/>
</dbReference>
<evidence type="ECO:0000313" key="9">
    <source>
        <dbReference type="EMBL" id="KIP60497.1"/>
    </source>
</evidence>
<reference evidence="9 10" key="1">
    <citation type="submission" date="2015-01" db="EMBL/GenBank/DDBJ databases">
        <title>Comparative genomics of non-oral Prevotella species.</title>
        <authorList>
            <person name="Accetto T."/>
            <person name="Nograsek B."/>
            <person name="Avgustin G."/>
        </authorList>
    </citation>
    <scope>NUCLEOTIDE SEQUENCE [LARGE SCALE GENOMIC DNA]</scope>
    <source>
        <strain evidence="9 10">P5-119</strain>
    </source>
</reference>
<evidence type="ECO:0000256" key="1">
    <source>
        <dbReference type="ARBA" id="ARBA00004162"/>
    </source>
</evidence>
<sequence>MFIRKRRSVPELNTASLPDLIFTVLFFFIIVTHMRQDEVKVRYRVPEGRQLTKMKKKAGVTHVYIGKPVDGRQEGYRIQVDNKVVAIDQLVDYLAESRSGMSPDEAQEMTVALSADKDVDMKTVMEVKQALRRANALKVTFIGTRINKSTSAPTKK</sequence>
<dbReference type="STRING" id="1602171.ST44_10850"/>
<evidence type="ECO:0000256" key="2">
    <source>
        <dbReference type="ARBA" id="ARBA00005811"/>
    </source>
</evidence>
<keyword evidence="10" id="KW-1185">Reference proteome</keyword>
<protein>
    <submittedName>
        <fullName evidence="9">Biopolymer transporter ExbD</fullName>
    </submittedName>
</protein>
<dbReference type="GO" id="GO:0022857">
    <property type="term" value="F:transmembrane transporter activity"/>
    <property type="evidence" value="ECO:0007669"/>
    <property type="project" value="InterPro"/>
</dbReference>
<evidence type="ECO:0000256" key="4">
    <source>
        <dbReference type="ARBA" id="ARBA00022692"/>
    </source>
</evidence>
<evidence type="ECO:0000256" key="5">
    <source>
        <dbReference type="ARBA" id="ARBA00022989"/>
    </source>
</evidence>
<dbReference type="AlphaFoldDB" id="A0A0D0HAR2"/>
<comment type="caution">
    <text evidence="9">The sequence shown here is derived from an EMBL/GenBank/DDBJ whole genome shotgun (WGS) entry which is preliminary data.</text>
</comment>
<evidence type="ECO:0000256" key="3">
    <source>
        <dbReference type="ARBA" id="ARBA00022475"/>
    </source>
</evidence>
<accession>A0A0D0HAR2</accession>
<evidence type="ECO:0000313" key="10">
    <source>
        <dbReference type="Proteomes" id="UP000032046"/>
    </source>
</evidence>
<keyword evidence="7" id="KW-0813">Transport</keyword>
<dbReference type="Proteomes" id="UP000032046">
    <property type="component" value="Unassembled WGS sequence"/>
</dbReference>
<dbReference type="InterPro" id="IPR003400">
    <property type="entry name" value="ExbD"/>
</dbReference>
<organism evidence="9 10">
    <name type="scientific">Prevotella pectinovora</name>
    <dbReference type="NCBI Taxonomy" id="1602169"/>
    <lineage>
        <taxon>Bacteria</taxon>
        <taxon>Pseudomonadati</taxon>
        <taxon>Bacteroidota</taxon>
        <taxon>Bacteroidia</taxon>
        <taxon>Bacteroidales</taxon>
        <taxon>Prevotellaceae</taxon>
        <taxon>Prevotella</taxon>
    </lineage>
</organism>
<dbReference type="Gene3D" id="3.30.420.270">
    <property type="match status" value="1"/>
</dbReference>
<dbReference type="Pfam" id="PF02472">
    <property type="entry name" value="ExbD"/>
    <property type="match status" value="1"/>
</dbReference>
<keyword evidence="4 7" id="KW-0812">Transmembrane</keyword>
<dbReference type="EMBL" id="JXQK01000080">
    <property type="protein sequence ID" value="KIP60497.1"/>
    <property type="molecule type" value="Genomic_DNA"/>
</dbReference>
<keyword evidence="5 8" id="KW-1133">Transmembrane helix</keyword>
<keyword evidence="3" id="KW-1003">Cell membrane</keyword>
<evidence type="ECO:0000256" key="8">
    <source>
        <dbReference type="SAM" id="Phobius"/>
    </source>
</evidence>
<gene>
    <name evidence="9" type="ORF">ST44_10850</name>
</gene>
<name>A0A0D0HAR2_9BACT</name>
<proteinExistence type="inferred from homology"/>
<dbReference type="GO" id="GO:0005886">
    <property type="term" value="C:plasma membrane"/>
    <property type="evidence" value="ECO:0007669"/>
    <property type="project" value="UniProtKB-SubCell"/>
</dbReference>
<comment type="subcellular location">
    <subcellularLocation>
        <location evidence="1">Cell membrane</location>
        <topology evidence="1">Single-pass membrane protein</topology>
    </subcellularLocation>
    <subcellularLocation>
        <location evidence="7">Cell membrane</location>
        <topology evidence="7">Single-pass type II membrane protein</topology>
    </subcellularLocation>
</comment>
<keyword evidence="7" id="KW-0653">Protein transport</keyword>
<dbReference type="RefSeq" id="WP_042519950.1">
    <property type="nucleotide sequence ID" value="NZ_JXQK01000080.1"/>
</dbReference>
<evidence type="ECO:0000256" key="6">
    <source>
        <dbReference type="ARBA" id="ARBA00023136"/>
    </source>
</evidence>
<feature type="transmembrane region" description="Helical" evidence="8">
    <location>
        <begin position="12"/>
        <end position="34"/>
    </location>
</feature>
<comment type="similarity">
    <text evidence="2 7">Belongs to the ExbD/TolR family.</text>
</comment>
<keyword evidence="6 8" id="KW-0472">Membrane</keyword>
<evidence type="ECO:0000256" key="7">
    <source>
        <dbReference type="RuleBase" id="RU003879"/>
    </source>
</evidence>